<organism evidence="2 3">
    <name type="scientific">Mycoplasmopsis synoviae</name>
    <name type="common">Mycoplasma synoviae</name>
    <dbReference type="NCBI Taxonomy" id="2109"/>
    <lineage>
        <taxon>Bacteria</taxon>
        <taxon>Bacillati</taxon>
        <taxon>Mycoplasmatota</taxon>
        <taxon>Mycoplasmoidales</taxon>
        <taxon>Metamycoplasmataceae</taxon>
        <taxon>Mycoplasmopsis</taxon>
    </lineage>
</organism>
<dbReference type="Proteomes" id="UP000259328">
    <property type="component" value="Chromosome"/>
</dbReference>
<sequence>MVAQNSTLNDLEEKIKFQKRTLLKAKREKEIEEISILSKKKDLLHEKGGQK</sequence>
<gene>
    <name evidence="2" type="ORF">NCTC10124_01006</name>
</gene>
<evidence type="ECO:0000313" key="2">
    <source>
        <dbReference type="EMBL" id="SYV93270.1"/>
    </source>
</evidence>
<reference evidence="3" key="1">
    <citation type="submission" date="2018-06" db="EMBL/GenBank/DDBJ databases">
        <authorList>
            <consortium name="Pathogen Informatics"/>
        </authorList>
    </citation>
    <scope>NUCLEOTIDE SEQUENCE [LARGE SCALE GENOMIC DNA]</scope>
    <source>
        <strain evidence="3">NCTC10124</strain>
    </source>
</reference>
<proteinExistence type="predicted"/>
<dbReference type="EMBL" id="LS991953">
    <property type="protein sequence ID" value="SYV93270.1"/>
    <property type="molecule type" value="Genomic_DNA"/>
</dbReference>
<name>A0A3B0PB07_MYCSY</name>
<evidence type="ECO:0000256" key="1">
    <source>
        <dbReference type="SAM" id="Coils"/>
    </source>
</evidence>
<dbReference type="AlphaFoldDB" id="A0A3B0PB07"/>
<accession>A0A3B0PB07</accession>
<keyword evidence="1" id="KW-0175">Coiled coil</keyword>
<feature type="coiled-coil region" evidence="1">
    <location>
        <begin position="1"/>
        <end position="28"/>
    </location>
</feature>
<protein>
    <submittedName>
        <fullName evidence="2">Uncharacterized protein</fullName>
    </submittedName>
</protein>
<evidence type="ECO:0000313" key="3">
    <source>
        <dbReference type="Proteomes" id="UP000259328"/>
    </source>
</evidence>